<dbReference type="GO" id="GO:0046872">
    <property type="term" value="F:metal ion binding"/>
    <property type="evidence" value="ECO:0007669"/>
    <property type="project" value="UniProtKB-KW"/>
</dbReference>
<keyword evidence="3" id="KW-0119">Carbohydrate metabolism</keyword>
<sequence>MKLPWHCLAFVPLVVTSAVPRKPTSPDCSTIATSINLASYNTCFLNATYHAANSINISDTTNSVPFCEVYSSISYGRNNNDTLVSALWLPDPEDYAERFMAVGNGGMAGVIDTANMLTQLNSGLGFAVAGGDGGHAAADNNGGGGEPGVYIPYLHDADQVEAWIHDAIALFTPMARETTAAYYGQAPQHSFYDGCSTGGAQGFALAQYHPDLFDGIVAGSPGNWYSHLALSFLWNAQQTNTSKRNLTQDVLEFVTNAVLDACDTLDGVADRLIENPLRCKFDIQSLACESEGLSTSGNNTCLTKPQLAASEAIYSGPVRSDNAKPLYPGFSLGSETEWALQEGPLAEAFSIPILQNLVYDDLDYDSDTFNWASDVGDVNRRAGKHIDEISPDLSAFRDAGGRIIVTQGWADPFNAALWPIEHLHRIEKAMGGDVSEWFELFMIPGGGHCGAASGYPSVPATYHTVAPLVKWVEDEKKPKQIRSTAAPDGSDVTRKLCPWPQTAKYTGGDEGDWKNYVCK</sequence>
<keyword evidence="4" id="KW-0479">Metal-binding</keyword>
<dbReference type="GO" id="GO:0045493">
    <property type="term" value="P:xylan catabolic process"/>
    <property type="evidence" value="ECO:0007669"/>
    <property type="project" value="UniProtKB-KW"/>
</dbReference>
<dbReference type="PANTHER" id="PTHR33938:SF15">
    <property type="entry name" value="FERULOYL ESTERASE B-RELATED"/>
    <property type="match status" value="1"/>
</dbReference>
<dbReference type="InterPro" id="IPR011118">
    <property type="entry name" value="Tannase/feruloyl_esterase"/>
</dbReference>
<dbReference type="GO" id="GO:0030600">
    <property type="term" value="F:feruloyl esterase activity"/>
    <property type="evidence" value="ECO:0007669"/>
    <property type="project" value="UniProtKB-EC"/>
</dbReference>
<dbReference type="Pfam" id="PF07519">
    <property type="entry name" value="Tannase"/>
    <property type="match status" value="1"/>
</dbReference>
<gene>
    <name evidence="11" type="ORF">LTR77_000789</name>
</gene>
<organism evidence="11 12">
    <name type="scientific">Saxophila tyrrhenica</name>
    <dbReference type="NCBI Taxonomy" id="1690608"/>
    <lineage>
        <taxon>Eukaryota</taxon>
        <taxon>Fungi</taxon>
        <taxon>Dikarya</taxon>
        <taxon>Ascomycota</taxon>
        <taxon>Pezizomycotina</taxon>
        <taxon>Dothideomycetes</taxon>
        <taxon>Dothideomycetidae</taxon>
        <taxon>Mycosphaerellales</taxon>
        <taxon>Extremaceae</taxon>
        <taxon>Saxophila</taxon>
    </lineage>
</organism>
<dbReference type="AlphaFoldDB" id="A0AAV9PQ99"/>
<reference evidence="11 12" key="1">
    <citation type="submission" date="2023-08" db="EMBL/GenBank/DDBJ databases">
        <title>Black Yeasts Isolated from many extreme environments.</title>
        <authorList>
            <person name="Coleine C."/>
            <person name="Stajich J.E."/>
            <person name="Selbmann L."/>
        </authorList>
    </citation>
    <scope>NUCLEOTIDE SEQUENCE [LARGE SCALE GENOMIC DNA]</scope>
    <source>
        <strain evidence="11 12">CCFEE 5935</strain>
    </source>
</reference>
<evidence type="ECO:0000256" key="4">
    <source>
        <dbReference type="ARBA" id="ARBA00022723"/>
    </source>
</evidence>
<evidence type="ECO:0000256" key="8">
    <source>
        <dbReference type="ARBA" id="ARBA00023157"/>
    </source>
</evidence>
<proteinExistence type="inferred from homology"/>
<comment type="caution">
    <text evidence="11">The sequence shown here is derived from an EMBL/GenBank/DDBJ whole genome shotgun (WGS) entry which is preliminary data.</text>
</comment>
<feature type="chain" id="PRO_5043108421" description="Carboxylic ester hydrolase" evidence="10">
    <location>
        <begin position="19"/>
        <end position="519"/>
    </location>
</feature>
<comment type="similarity">
    <text evidence="1 10">Belongs to the tannase family.</text>
</comment>
<evidence type="ECO:0000313" key="11">
    <source>
        <dbReference type="EMBL" id="KAK5175650.1"/>
    </source>
</evidence>
<evidence type="ECO:0000256" key="9">
    <source>
        <dbReference type="ARBA" id="ARBA00034075"/>
    </source>
</evidence>
<dbReference type="SUPFAM" id="SSF53474">
    <property type="entry name" value="alpha/beta-Hydrolases"/>
    <property type="match status" value="1"/>
</dbReference>
<evidence type="ECO:0000256" key="1">
    <source>
        <dbReference type="ARBA" id="ARBA00006249"/>
    </source>
</evidence>
<accession>A0AAV9PQ99</accession>
<feature type="signal peptide" evidence="10">
    <location>
        <begin position="1"/>
        <end position="18"/>
    </location>
</feature>
<evidence type="ECO:0000256" key="7">
    <source>
        <dbReference type="ARBA" id="ARBA00022837"/>
    </source>
</evidence>
<keyword evidence="8" id="KW-1015">Disulfide bond</keyword>
<evidence type="ECO:0000313" key="12">
    <source>
        <dbReference type="Proteomes" id="UP001337655"/>
    </source>
</evidence>
<keyword evidence="7" id="KW-0106">Calcium</keyword>
<evidence type="ECO:0000256" key="10">
    <source>
        <dbReference type="RuleBase" id="RU361238"/>
    </source>
</evidence>
<keyword evidence="12" id="KW-1185">Reference proteome</keyword>
<evidence type="ECO:0000256" key="3">
    <source>
        <dbReference type="ARBA" id="ARBA00022651"/>
    </source>
</evidence>
<keyword evidence="3" id="KW-0624">Polysaccharide degradation</keyword>
<comment type="catalytic activity">
    <reaction evidence="9">
        <text>feruloyl-polysaccharide + H2O = ferulate + polysaccharide.</text>
        <dbReference type="EC" id="3.1.1.73"/>
    </reaction>
</comment>
<dbReference type="Gene3D" id="3.40.50.1820">
    <property type="entry name" value="alpha/beta hydrolase"/>
    <property type="match status" value="1"/>
</dbReference>
<evidence type="ECO:0000256" key="6">
    <source>
        <dbReference type="ARBA" id="ARBA00022801"/>
    </source>
</evidence>
<keyword evidence="2" id="KW-0719">Serine esterase</keyword>
<dbReference type="RefSeq" id="XP_064664288.1">
    <property type="nucleotide sequence ID" value="XM_064798054.1"/>
</dbReference>
<evidence type="ECO:0000256" key="5">
    <source>
        <dbReference type="ARBA" id="ARBA00022729"/>
    </source>
</evidence>
<dbReference type="InterPro" id="IPR029058">
    <property type="entry name" value="AB_hydrolase_fold"/>
</dbReference>
<dbReference type="Proteomes" id="UP001337655">
    <property type="component" value="Unassembled WGS sequence"/>
</dbReference>
<keyword evidence="6 10" id="KW-0378">Hydrolase</keyword>
<evidence type="ECO:0000256" key="2">
    <source>
        <dbReference type="ARBA" id="ARBA00022487"/>
    </source>
</evidence>
<dbReference type="EC" id="3.1.1.-" evidence="10"/>
<protein>
    <recommendedName>
        <fullName evidence="10">Carboxylic ester hydrolase</fullName>
        <ecNumber evidence="10">3.1.1.-</ecNumber>
    </recommendedName>
</protein>
<dbReference type="PANTHER" id="PTHR33938">
    <property type="entry name" value="FERULOYL ESTERASE B-RELATED"/>
    <property type="match status" value="1"/>
</dbReference>
<keyword evidence="3" id="KW-0858">Xylan degradation</keyword>
<dbReference type="EMBL" id="JAVRRT010000001">
    <property type="protein sequence ID" value="KAK5175650.1"/>
    <property type="molecule type" value="Genomic_DNA"/>
</dbReference>
<keyword evidence="5 10" id="KW-0732">Signal</keyword>
<dbReference type="GeneID" id="89922139"/>
<name>A0AAV9PQ99_9PEZI</name>